<keyword evidence="4" id="KW-1133">Transmembrane helix</keyword>
<dbReference type="InterPro" id="IPR050327">
    <property type="entry name" value="Proton-linked_MCT"/>
</dbReference>
<feature type="transmembrane region" description="Helical" evidence="4">
    <location>
        <begin position="118"/>
        <end position="136"/>
    </location>
</feature>
<evidence type="ECO:0000256" key="4">
    <source>
        <dbReference type="SAM" id="Phobius"/>
    </source>
</evidence>
<evidence type="ECO:0000256" key="2">
    <source>
        <dbReference type="ARBA" id="ARBA00006727"/>
    </source>
</evidence>
<dbReference type="AlphaFoldDB" id="A0A4S8M9D8"/>
<feature type="compositionally biased region" description="Basic and acidic residues" evidence="3">
    <location>
        <begin position="1"/>
        <end position="10"/>
    </location>
</feature>
<feature type="transmembrane region" description="Helical" evidence="4">
    <location>
        <begin position="209"/>
        <end position="229"/>
    </location>
</feature>
<feature type="transmembrane region" description="Helical" evidence="4">
    <location>
        <begin position="287"/>
        <end position="305"/>
    </location>
</feature>
<feature type="transmembrane region" description="Helical" evidence="4">
    <location>
        <begin position="142"/>
        <end position="164"/>
    </location>
</feature>
<proteinExistence type="inferred from homology"/>
<evidence type="ECO:0000313" key="5">
    <source>
        <dbReference type="EMBL" id="THU98498.1"/>
    </source>
</evidence>
<feature type="transmembrane region" description="Helical" evidence="4">
    <location>
        <begin position="87"/>
        <end position="106"/>
    </location>
</feature>
<dbReference type="Proteomes" id="UP000297245">
    <property type="component" value="Unassembled WGS sequence"/>
</dbReference>
<dbReference type="InterPro" id="IPR036259">
    <property type="entry name" value="MFS_trans_sf"/>
</dbReference>
<keyword evidence="4" id="KW-0812">Transmembrane</keyword>
<dbReference type="PANTHER" id="PTHR11360:SF319">
    <property type="entry name" value="MAJOR FACILITATOR SUPERFAMILY (MFS) PROFILE DOMAIN-CONTAINING PROTEIN"/>
    <property type="match status" value="1"/>
</dbReference>
<dbReference type="Gene3D" id="1.20.1250.20">
    <property type="entry name" value="MFS general substrate transporter like domains"/>
    <property type="match status" value="2"/>
</dbReference>
<feature type="transmembrane region" description="Helical" evidence="4">
    <location>
        <begin position="317"/>
        <end position="337"/>
    </location>
</feature>
<dbReference type="EMBL" id="ML179135">
    <property type="protein sequence ID" value="THU98498.1"/>
    <property type="molecule type" value="Genomic_DNA"/>
</dbReference>
<name>A0A4S8M9D8_DENBC</name>
<dbReference type="SUPFAM" id="SSF103473">
    <property type="entry name" value="MFS general substrate transporter"/>
    <property type="match status" value="1"/>
</dbReference>
<accession>A0A4S8M9D8</accession>
<evidence type="ECO:0000256" key="3">
    <source>
        <dbReference type="SAM" id="MobiDB-lite"/>
    </source>
</evidence>
<dbReference type="PANTHER" id="PTHR11360">
    <property type="entry name" value="MONOCARBOXYLATE TRANSPORTER"/>
    <property type="match status" value="1"/>
</dbReference>
<dbReference type="GO" id="GO:0022857">
    <property type="term" value="F:transmembrane transporter activity"/>
    <property type="evidence" value="ECO:0007669"/>
    <property type="project" value="InterPro"/>
</dbReference>
<feature type="region of interest" description="Disordered" evidence="3">
    <location>
        <begin position="1"/>
        <end position="38"/>
    </location>
</feature>
<keyword evidence="4" id="KW-0472">Membrane</keyword>
<comment type="similarity">
    <text evidence="2">Belongs to the major facilitator superfamily. Monocarboxylate porter (TC 2.A.1.13) family.</text>
</comment>
<dbReference type="GO" id="GO:0016020">
    <property type="term" value="C:membrane"/>
    <property type="evidence" value="ECO:0007669"/>
    <property type="project" value="UniProtKB-SubCell"/>
</dbReference>
<evidence type="ECO:0000313" key="6">
    <source>
        <dbReference type="Proteomes" id="UP000297245"/>
    </source>
</evidence>
<sequence>MTKASVEENRSPPLSASEKAEDSTTAGSPTKSATSSGEENLVYDGGARAWMSVIGGFCVTTATFGYANAFGVYQDIYTRSGAASPSRISWIGSTQLFFLLAMGLPAGKLMDMGYFRQTTLFGSVLYVFCLFMVSIAHPDQYYQIYLAQGLGMGIGAGLLYVPAVALQSHHWRRRRALAMGIVVTGSSIGGIIFPIMLNQLFEGSTGFAWGVRASGFVVLGLLVIANLLMTENRPKSAGPAPKPDMKAILTDTPYLLSILAVFFLDWGVFFPYFYLQLFSILHGVDPNISFYTLAIMNASSMPGRIIPNGLADRYGPFNAIIPCAAACGILIFALFGVNTVAGVVVFSILYGFFSGAFLSLCAPCVASMSTNPSEVGWVSVRFGIAFALTGIGALTGTPITGALLGETFPWSKALIWSGVSCLFLFPL</sequence>
<keyword evidence="6" id="KW-1185">Reference proteome</keyword>
<evidence type="ECO:0000256" key="1">
    <source>
        <dbReference type="ARBA" id="ARBA00004141"/>
    </source>
</evidence>
<organism evidence="5 6">
    <name type="scientific">Dendrothele bispora (strain CBS 962.96)</name>
    <dbReference type="NCBI Taxonomy" id="1314807"/>
    <lineage>
        <taxon>Eukaryota</taxon>
        <taxon>Fungi</taxon>
        <taxon>Dikarya</taxon>
        <taxon>Basidiomycota</taxon>
        <taxon>Agaricomycotina</taxon>
        <taxon>Agaricomycetes</taxon>
        <taxon>Agaricomycetidae</taxon>
        <taxon>Agaricales</taxon>
        <taxon>Agaricales incertae sedis</taxon>
        <taxon>Dendrothele</taxon>
    </lineage>
</organism>
<dbReference type="InterPro" id="IPR011701">
    <property type="entry name" value="MFS"/>
</dbReference>
<feature type="transmembrane region" description="Helical" evidence="4">
    <location>
        <begin position="254"/>
        <end position="275"/>
    </location>
</feature>
<comment type="subcellular location">
    <subcellularLocation>
        <location evidence="1">Membrane</location>
        <topology evidence="1">Multi-pass membrane protein</topology>
    </subcellularLocation>
</comment>
<feature type="transmembrane region" description="Helical" evidence="4">
    <location>
        <begin position="176"/>
        <end position="197"/>
    </location>
</feature>
<reference evidence="5 6" key="1">
    <citation type="journal article" date="2019" name="Nat. Ecol. Evol.">
        <title>Megaphylogeny resolves global patterns of mushroom evolution.</title>
        <authorList>
            <person name="Varga T."/>
            <person name="Krizsan K."/>
            <person name="Foldi C."/>
            <person name="Dima B."/>
            <person name="Sanchez-Garcia M."/>
            <person name="Sanchez-Ramirez S."/>
            <person name="Szollosi G.J."/>
            <person name="Szarkandi J.G."/>
            <person name="Papp V."/>
            <person name="Albert L."/>
            <person name="Andreopoulos W."/>
            <person name="Angelini C."/>
            <person name="Antonin V."/>
            <person name="Barry K.W."/>
            <person name="Bougher N.L."/>
            <person name="Buchanan P."/>
            <person name="Buyck B."/>
            <person name="Bense V."/>
            <person name="Catcheside P."/>
            <person name="Chovatia M."/>
            <person name="Cooper J."/>
            <person name="Damon W."/>
            <person name="Desjardin D."/>
            <person name="Finy P."/>
            <person name="Geml J."/>
            <person name="Haridas S."/>
            <person name="Hughes K."/>
            <person name="Justo A."/>
            <person name="Karasinski D."/>
            <person name="Kautmanova I."/>
            <person name="Kiss B."/>
            <person name="Kocsube S."/>
            <person name="Kotiranta H."/>
            <person name="LaButti K.M."/>
            <person name="Lechner B.E."/>
            <person name="Liimatainen K."/>
            <person name="Lipzen A."/>
            <person name="Lukacs Z."/>
            <person name="Mihaltcheva S."/>
            <person name="Morgado L.N."/>
            <person name="Niskanen T."/>
            <person name="Noordeloos M.E."/>
            <person name="Ohm R.A."/>
            <person name="Ortiz-Santana B."/>
            <person name="Ovrebo C."/>
            <person name="Racz N."/>
            <person name="Riley R."/>
            <person name="Savchenko A."/>
            <person name="Shiryaev A."/>
            <person name="Soop K."/>
            <person name="Spirin V."/>
            <person name="Szebenyi C."/>
            <person name="Tomsovsky M."/>
            <person name="Tulloss R.E."/>
            <person name="Uehling J."/>
            <person name="Grigoriev I.V."/>
            <person name="Vagvolgyi C."/>
            <person name="Papp T."/>
            <person name="Martin F.M."/>
            <person name="Miettinen O."/>
            <person name="Hibbett D.S."/>
            <person name="Nagy L.G."/>
        </authorList>
    </citation>
    <scope>NUCLEOTIDE SEQUENCE [LARGE SCALE GENOMIC DNA]</scope>
    <source>
        <strain evidence="5 6">CBS 962.96</strain>
    </source>
</reference>
<feature type="compositionally biased region" description="Polar residues" evidence="3">
    <location>
        <begin position="23"/>
        <end position="38"/>
    </location>
</feature>
<feature type="transmembrane region" description="Helical" evidence="4">
    <location>
        <begin position="378"/>
        <end position="396"/>
    </location>
</feature>
<feature type="transmembrane region" description="Helical" evidence="4">
    <location>
        <begin position="343"/>
        <end position="366"/>
    </location>
</feature>
<feature type="transmembrane region" description="Helical" evidence="4">
    <location>
        <begin position="49"/>
        <end position="67"/>
    </location>
</feature>
<dbReference type="Pfam" id="PF07690">
    <property type="entry name" value="MFS_1"/>
    <property type="match status" value="1"/>
</dbReference>
<dbReference type="OrthoDB" id="6499973at2759"/>
<protein>
    <submittedName>
        <fullName evidence="5">MFS general substrate transporter</fullName>
    </submittedName>
</protein>
<gene>
    <name evidence="5" type="ORF">K435DRAFT_660895</name>
</gene>